<feature type="domain" description="Transposable element P transposase-like RNase H C-terminal" evidence="3">
    <location>
        <begin position="310"/>
        <end position="339"/>
    </location>
</feature>
<feature type="domain" description="Transposable element P transposase-like RNase H" evidence="1">
    <location>
        <begin position="1"/>
        <end position="84"/>
    </location>
</feature>
<evidence type="ECO:0000259" key="3">
    <source>
        <dbReference type="Pfam" id="PF21789"/>
    </source>
</evidence>
<proteinExistence type="predicted"/>
<feature type="domain" description="Transposable element P transposase-like GTP-binding insertion" evidence="2">
    <location>
        <begin position="107"/>
        <end position="226"/>
    </location>
</feature>
<dbReference type="EMBL" id="KZ308613">
    <property type="protein sequence ID" value="KAG8232368.1"/>
    <property type="molecule type" value="Genomic_DNA"/>
</dbReference>
<dbReference type="Proteomes" id="UP000792457">
    <property type="component" value="Unassembled WGS sequence"/>
</dbReference>
<dbReference type="AlphaFoldDB" id="A0A8K0P4V3"/>
<name>A0A8K0P4V3_LADFU</name>
<reference evidence="4" key="2">
    <citation type="submission" date="2017-10" db="EMBL/GenBank/DDBJ databases">
        <title>Ladona fulva Genome sequencing and assembly.</title>
        <authorList>
            <person name="Murali S."/>
            <person name="Richards S."/>
            <person name="Bandaranaike D."/>
            <person name="Bellair M."/>
            <person name="Blankenburg K."/>
            <person name="Chao H."/>
            <person name="Dinh H."/>
            <person name="Doddapaneni H."/>
            <person name="Dugan-Rocha S."/>
            <person name="Elkadiri S."/>
            <person name="Gnanaolivu R."/>
            <person name="Hernandez B."/>
            <person name="Skinner E."/>
            <person name="Javaid M."/>
            <person name="Lee S."/>
            <person name="Li M."/>
            <person name="Ming W."/>
            <person name="Munidasa M."/>
            <person name="Muniz J."/>
            <person name="Nguyen L."/>
            <person name="Hughes D."/>
            <person name="Osuji N."/>
            <person name="Pu L.-L."/>
            <person name="Puazo M."/>
            <person name="Qu C."/>
            <person name="Quiroz J."/>
            <person name="Raj R."/>
            <person name="Weissenberger G."/>
            <person name="Xin Y."/>
            <person name="Zou X."/>
            <person name="Han Y."/>
            <person name="Worley K."/>
            <person name="Muzny D."/>
            <person name="Gibbs R."/>
        </authorList>
    </citation>
    <scope>NUCLEOTIDE SEQUENCE</scope>
    <source>
        <strain evidence="4">Sampled in the wild</strain>
    </source>
</reference>
<dbReference type="Pfam" id="PF21788">
    <property type="entry name" value="TNP-like_GBD"/>
    <property type="match status" value="1"/>
</dbReference>
<sequence>MIGFEDHGHMRRSNILASLVFMVCGVLKKWKQPIAFYFSSKTKSEVIVSLMEAVLQQCHEAGLRVIATVCDMGANNVKAIRSMGSSISHPFITFNNQTIFTIFDPPHLLKATRNLFMIHDFILPVQAATLGSFQGTASWAHVEGAYSHSKGALLHRPLNRLTDDHVNPQGAKKMKVKLAAQVFSRSLAVYIEEGYRSGWLPSGVLATSAFVGFIDELFDSMNGRAQKNAYKPLLKGVLMESPHIKFWERAEFMIQEWNMVRERRETNVKFSSMPPSQKGWLSNLKAFTLLCKELLSGPTAVAESISVGSFNQDPLENLFGCVRGNCGSNTRPTASQFISSLKTSIMNGLAFSCNATGRNCEEDDNRLLDSLRYWTDTSCSTSEGDSEGDVGCSGFVVTSIDRERSDISTALEASESMLAFITNFLLRRVIQECGCSGCRSALFGSTENDLSVMYYREFCGKQNAPSRELLDLTVSTMQIAERVLDSTPHIEGIGRHIRSTIKKEVKLDWFWNCCPYYMEEMTAKIDQNIFFPGFPVLFNPDMELSNEIVVHWIFSYEMPLELWRHQNIPYRYLSPQTQNIQYHIQSPAPVEHLVPIQSSSLQFWPVALDEKAKPFTMDVFKPLMNWLAVVGPQFPLTQPNKFSKGS</sequence>
<evidence type="ECO:0008006" key="6">
    <source>
        <dbReference type="Google" id="ProtNLM"/>
    </source>
</evidence>
<accession>A0A8K0P4V3</accession>
<evidence type="ECO:0000259" key="1">
    <source>
        <dbReference type="Pfam" id="PF21787"/>
    </source>
</evidence>
<evidence type="ECO:0000313" key="5">
    <source>
        <dbReference type="Proteomes" id="UP000792457"/>
    </source>
</evidence>
<organism evidence="4 5">
    <name type="scientific">Ladona fulva</name>
    <name type="common">Scarce chaser dragonfly</name>
    <name type="synonym">Libellula fulva</name>
    <dbReference type="NCBI Taxonomy" id="123851"/>
    <lineage>
        <taxon>Eukaryota</taxon>
        <taxon>Metazoa</taxon>
        <taxon>Ecdysozoa</taxon>
        <taxon>Arthropoda</taxon>
        <taxon>Hexapoda</taxon>
        <taxon>Insecta</taxon>
        <taxon>Pterygota</taxon>
        <taxon>Palaeoptera</taxon>
        <taxon>Odonata</taxon>
        <taxon>Epiprocta</taxon>
        <taxon>Anisoptera</taxon>
        <taxon>Libelluloidea</taxon>
        <taxon>Libellulidae</taxon>
        <taxon>Ladona</taxon>
    </lineage>
</organism>
<evidence type="ECO:0000259" key="2">
    <source>
        <dbReference type="Pfam" id="PF21788"/>
    </source>
</evidence>
<dbReference type="OrthoDB" id="8192384at2759"/>
<comment type="caution">
    <text evidence="4">The sequence shown here is derived from an EMBL/GenBank/DDBJ whole genome shotgun (WGS) entry which is preliminary data.</text>
</comment>
<reference evidence="4" key="1">
    <citation type="submission" date="2013-04" db="EMBL/GenBank/DDBJ databases">
        <authorList>
            <person name="Qu J."/>
            <person name="Murali S.C."/>
            <person name="Bandaranaike D."/>
            <person name="Bellair M."/>
            <person name="Blankenburg K."/>
            <person name="Chao H."/>
            <person name="Dinh H."/>
            <person name="Doddapaneni H."/>
            <person name="Downs B."/>
            <person name="Dugan-Rocha S."/>
            <person name="Elkadiri S."/>
            <person name="Gnanaolivu R.D."/>
            <person name="Hernandez B."/>
            <person name="Javaid M."/>
            <person name="Jayaseelan J.C."/>
            <person name="Lee S."/>
            <person name="Li M."/>
            <person name="Ming W."/>
            <person name="Munidasa M."/>
            <person name="Muniz J."/>
            <person name="Nguyen L."/>
            <person name="Ongeri F."/>
            <person name="Osuji N."/>
            <person name="Pu L.-L."/>
            <person name="Puazo M."/>
            <person name="Qu C."/>
            <person name="Quiroz J."/>
            <person name="Raj R."/>
            <person name="Weissenberger G."/>
            <person name="Xin Y."/>
            <person name="Zou X."/>
            <person name="Han Y."/>
            <person name="Richards S."/>
            <person name="Worley K."/>
            <person name="Muzny D."/>
            <person name="Gibbs R."/>
        </authorList>
    </citation>
    <scope>NUCLEOTIDE SEQUENCE</scope>
    <source>
        <strain evidence="4">Sampled in the wild</strain>
    </source>
</reference>
<dbReference type="InterPro" id="IPR048365">
    <property type="entry name" value="TNP-like_RNaseH_N"/>
</dbReference>
<gene>
    <name evidence="4" type="ORF">J437_LFUL008836</name>
</gene>
<protein>
    <recommendedName>
        <fullName evidence="6">Transposase</fullName>
    </recommendedName>
</protein>
<dbReference type="Pfam" id="PF21787">
    <property type="entry name" value="TNP-like_RNaseH_N"/>
    <property type="match status" value="1"/>
</dbReference>
<evidence type="ECO:0000313" key="4">
    <source>
        <dbReference type="EMBL" id="KAG8232368.1"/>
    </source>
</evidence>
<dbReference type="InterPro" id="IPR048367">
    <property type="entry name" value="TNP-like_RNaseH_C"/>
</dbReference>
<dbReference type="Pfam" id="PF21789">
    <property type="entry name" value="TNP-like_RNaseH_C"/>
    <property type="match status" value="1"/>
</dbReference>
<keyword evidence="5" id="KW-1185">Reference proteome</keyword>
<dbReference type="InterPro" id="IPR048366">
    <property type="entry name" value="TNP-like_GBD"/>
</dbReference>